<keyword evidence="1" id="KW-0472">Membrane</keyword>
<keyword evidence="1" id="KW-1133">Transmembrane helix</keyword>
<feature type="transmembrane region" description="Helical" evidence="1">
    <location>
        <begin position="287"/>
        <end position="306"/>
    </location>
</feature>
<sequence length="387" mass="45515">MSILKYLVNLKTLFYFFFSILFIWIGIYLFKHVDGSHGFILGDWLVNYHDGGFKRRGLSGSLFFILQDITGLKLKTLVYSGQMILYFAFFILLGRIIYKKTISLLFFTLILSPLTFIFYFNDVNIIGRKEIILFVIFAYFIYLNDRKEFKGIKEYSVYILLCTATFLHEIFIFYMPYFLIALYLFNKETKVKQYVFLFLSVLLPTFLIFFAGGLINEGESLVILSQRGVDFNSDKINIFDFTNTLLSSLDRYKSAPVSYSLYLVSLILGLLHFSYYLKTESRENFKILIKGFLFSLVYSLPLFVLVCDWGRWLQIHFILLLVILAAKLPLLTNGGNSSFKFFLKKKELVFLILLIPFFFTWRIYHFKFGFSLDGMFYFAIKKLLAII</sequence>
<dbReference type="Proteomes" id="UP001337305">
    <property type="component" value="Unassembled WGS sequence"/>
</dbReference>
<accession>A0ABU7Y046</accession>
<feature type="transmembrane region" description="Helical" evidence="1">
    <location>
        <begin position="127"/>
        <end position="143"/>
    </location>
</feature>
<name>A0ABU7Y046_9FLAO</name>
<comment type="caution">
    <text evidence="2">The sequence shown here is derived from an EMBL/GenBank/DDBJ whole genome shotgun (WGS) entry which is preliminary data.</text>
</comment>
<feature type="transmembrane region" description="Helical" evidence="1">
    <location>
        <begin position="312"/>
        <end position="328"/>
    </location>
</feature>
<feature type="transmembrane region" description="Helical" evidence="1">
    <location>
        <begin position="104"/>
        <end position="120"/>
    </location>
</feature>
<evidence type="ECO:0000313" key="2">
    <source>
        <dbReference type="EMBL" id="MEF3835440.1"/>
    </source>
</evidence>
<evidence type="ECO:0008006" key="4">
    <source>
        <dbReference type="Google" id="ProtNLM"/>
    </source>
</evidence>
<organism evidence="2 3">
    <name type="scientific">Flavivirga spongiicola</name>
    <dbReference type="NCBI Taxonomy" id="421621"/>
    <lineage>
        <taxon>Bacteria</taxon>
        <taxon>Pseudomonadati</taxon>
        <taxon>Bacteroidota</taxon>
        <taxon>Flavobacteriia</taxon>
        <taxon>Flavobacteriales</taxon>
        <taxon>Flavobacteriaceae</taxon>
        <taxon>Flavivirga</taxon>
    </lineage>
</organism>
<reference evidence="2 3" key="1">
    <citation type="submission" date="2022-09" db="EMBL/GenBank/DDBJ databases">
        <title>Genome sequencing of Flavivirga sp. MEBiC05379.</title>
        <authorList>
            <person name="Oh H.-M."/>
            <person name="Kwon K.K."/>
            <person name="Park M.J."/>
            <person name="Yang S.-H."/>
        </authorList>
    </citation>
    <scope>NUCLEOTIDE SEQUENCE [LARGE SCALE GENOMIC DNA]</scope>
    <source>
        <strain evidence="2 3">MEBiC05379</strain>
    </source>
</reference>
<feature type="transmembrane region" description="Helical" evidence="1">
    <location>
        <begin position="257"/>
        <end position="275"/>
    </location>
</feature>
<feature type="transmembrane region" description="Helical" evidence="1">
    <location>
        <begin position="155"/>
        <end position="185"/>
    </location>
</feature>
<keyword evidence="3" id="KW-1185">Reference proteome</keyword>
<feature type="transmembrane region" description="Helical" evidence="1">
    <location>
        <begin position="194"/>
        <end position="215"/>
    </location>
</feature>
<evidence type="ECO:0000313" key="3">
    <source>
        <dbReference type="Proteomes" id="UP001337305"/>
    </source>
</evidence>
<gene>
    <name evidence="2" type="ORF">N1F79_20115</name>
</gene>
<protein>
    <recommendedName>
        <fullName evidence="4">EpsG family protein</fullName>
    </recommendedName>
</protein>
<feature type="transmembrane region" description="Helical" evidence="1">
    <location>
        <begin position="348"/>
        <end position="364"/>
    </location>
</feature>
<feature type="transmembrane region" description="Helical" evidence="1">
    <location>
        <begin position="77"/>
        <end position="98"/>
    </location>
</feature>
<dbReference type="RefSeq" id="WP_303307726.1">
    <property type="nucleotide sequence ID" value="NZ_JAODOP010000004.1"/>
</dbReference>
<feature type="transmembrane region" description="Helical" evidence="1">
    <location>
        <begin position="12"/>
        <end position="30"/>
    </location>
</feature>
<proteinExistence type="predicted"/>
<evidence type="ECO:0000256" key="1">
    <source>
        <dbReference type="SAM" id="Phobius"/>
    </source>
</evidence>
<keyword evidence="1" id="KW-0812">Transmembrane</keyword>
<dbReference type="EMBL" id="JAODOP010000004">
    <property type="protein sequence ID" value="MEF3835440.1"/>
    <property type="molecule type" value="Genomic_DNA"/>
</dbReference>